<evidence type="ECO:0000256" key="1">
    <source>
        <dbReference type="ARBA" id="ARBA00007398"/>
    </source>
</evidence>
<dbReference type="RefSeq" id="XP_028289589.1">
    <property type="nucleotide sequence ID" value="XM_028433788.1"/>
</dbReference>
<dbReference type="FunCoup" id="A0A6P7KJ66">
    <property type="interactions" value="950"/>
</dbReference>
<dbReference type="InParanoid" id="A0A6P7KJ66"/>
<comment type="similarity">
    <text evidence="1">Belongs to the asteroid family.</text>
</comment>
<feature type="domain" description="XPG N-terminal" evidence="3">
    <location>
        <begin position="1"/>
        <end position="97"/>
    </location>
</feature>
<dbReference type="Proteomes" id="UP000515145">
    <property type="component" value="Chromosome 2"/>
</dbReference>
<dbReference type="SUPFAM" id="SSF88723">
    <property type="entry name" value="PIN domain-like"/>
    <property type="match status" value="1"/>
</dbReference>
<protein>
    <submittedName>
        <fullName evidence="6">Protein asteroid homolog 1</fullName>
    </submittedName>
</protein>
<feature type="compositionally biased region" description="Polar residues" evidence="2">
    <location>
        <begin position="677"/>
        <end position="687"/>
    </location>
</feature>
<dbReference type="Pfam" id="PF00752">
    <property type="entry name" value="XPG_N"/>
    <property type="match status" value="1"/>
</dbReference>
<proteinExistence type="inferred from homology"/>
<feature type="region of interest" description="Disordered" evidence="2">
    <location>
        <begin position="677"/>
        <end position="719"/>
    </location>
</feature>
<evidence type="ECO:0000256" key="2">
    <source>
        <dbReference type="SAM" id="MobiDB-lite"/>
    </source>
</evidence>
<dbReference type="GO" id="GO:0004518">
    <property type="term" value="F:nuclease activity"/>
    <property type="evidence" value="ECO:0007669"/>
    <property type="project" value="InterPro"/>
</dbReference>
<dbReference type="AlphaFoldDB" id="A0A6P7KJ66"/>
<dbReference type="PANTHER" id="PTHR15665:SF1">
    <property type="entry name" value="PROTEIN ASTEROID HOMOLOG 1"/>
    <property type="match status" value="1"/>
</dbReference>
<reference evidence="6" key="1">
    <citation type="submission" date="2025-08" db="UniProtKB">
        <authorList>
            <consortium name="RefSeq"/>
        </authorList>
    </citation>
    <scope>IDENTIFICATION</scope>
</reference>
<evidence type="ECO:0000313" key="5">
    <source>
        <dbReference type="Proteomes" id="UP000515145"/>
    </source>
</evidence>
<sequence>MGVQGLTTLVEGNRHYFQDVKFRDSRLVIDGCCLYFRLYFNHGLDQQHGGDYDEFADLVTQFFSALSDCNIQPYVVLDGGTDPSDKKFSTLRQRLQSKIKEADSLSRGHNGSVLPILARNVFIQILIQRGVPVVQCPAEADWEIACLAHQWNCPVLSYDSDFYIFDLPGGYLPFRFFQWNNLNGKASQRYIPARRYTTSRLCCSFGVLNQELLSLCAVLAGNDYGIPKEAEKALALLDLGGSVRGGGRGKGRAPISPIEGILLWLSSFTCAGKAIEEMNELMGEEGSHSRRGQKSSLSSQLWAGIQEYRIKPPSSLARWFSEGKAAPGWQSPGFTQLPECLLLAAAKGLLAPQVVDALVLHRVLLVPQVENCKLASSHCSSRSIRQALYGIVLQPVKGPQDVQMQGINHRMRGGRGQGGRGVGGRVQGHISPSQQGVNTGFNMQHGACAAQGMSAPTFVEEYDRVDLNYQKNQVEALPPRTTIHLDKLGQAPVPARLGVLLEVLGAKESALAPVPPHLQLVVAVTGYWLREATPTPSQPQLQALVLGMVYGEVYQNNQPGATSYQHTVPQLNWASERNVCALLDQQRVRPGERRGVDIGAAHSLSQWQSCLWSALCLNQLLLLPLPEPHLSWLYRGTLVHGLLRYLKRGQTVEALLAGRPLSGQLYASLLDDVKNCSSKANPTSTASGRRGRGRGRGRRGRGGGGRGRGRGGQGWGPDAEEMNNRFALLLEEEDYSDDYVH</sequence>
<evidence type="ECO:0000313" key="6">
    <source>
        <dbReference type="RefSeq" id="XP_028289589.1"/>
    </source>
</evidence>
<gene>
    <name evidence="6" type="primary">aste1b</name>
</gene>
<dbReference type="InterPro" id="IPR026832">
    <property type="entry name" value="Asteroid"/>
</dbReference>
<dbReference type="CDD" id="cd18676">
    <property type="entry name" value="PIN_asteroid-like"/>
    <property type="match status" value="1"/>
</dbReference>
<dbReference type="Gene3D" id="3.40.50.1010">
    <property type="entry name" value="5'-nuclease"/>
    <property type="match status" value="1"/>
</dbReference>
<evidence type="ECO:0000259" key="4">
    <source>
        <dbReference type="Pfam" id="PF12813"/>
    </source>
</evidence>
<feature type="domain" description="Asteroid" evidence="4">
    <location>
        <begin position="130"/>
        <end position="219"/>
    </location>
</feature>
<feature type="compositionally biased region" description="Gly residues" evidence="2">
    <location>
        <begin position="702"/>
        <end position="715"/>
    </location>
</feature>
<organism evidence="5 6">
    <name type="scientific">Parambassis ranga</name>
    <name type="common">Indian glassy fish</name>
    <dbReference type="NCBI Taxonomy" id="210632"/>
    <lineage>
        <taxon>Eukaryota</taxon>
        <taxon>Metazoa</taxon>
        <taxon>Chordata</taxon>
        <taxon>Craniata</taxon>
        <taxon>Vertebrata</taxon>
        <taxon>Euteleostomi</taxon>
        <taxon>Actinopterygii</taxon>
        <taxon>Neopterygii</taxon>
        <taxon>Teleostei</taxon>
        <taxon>Neoteleostei</taxon>
        <taxon>Acanthomorphata</taxon>
        <taxon>Ovalentaria</taxon>
        <taxon>Ambassidae</taxon>
        <taxon>Parambassis</taxon>
    </lineage>
</organism>
<dbReference type="InterPro" id="IPR006085">
    <property type="entry name" value="XPG_DNA_repair_N"/>
</dbReference>
<dbReference type="OrthoDB" id="25987at2759"/>
<dbReference type="Pfam" id="PF12813">
    <property type="entry name" value="XPG_I_2"/>
    <property type="match status" value="1"/>
</dbReference>
<dbReference type="InterPro" id="IPR039436">
    <property type="entry name" value="Asteroid_dom"/>
</dbReference>
<dbReference type="PANTHER" id="PTHR15665">
    <property type="entry name" value="ASTEROID PROTEIN"/>
    <property type="match status" value="1"/>
</dbReference>
<dbReference type="GeneID" id="114453861"/>
<name>A0A6P7KJ66_9TELE</name>
<dbReference type="InterPro" id="IPR029060">
    <property type="entry name" value="PIN-like_dom_sf"/>
</dbReference>
<feature type="compositionally biased region" description="Basic residues" evidence="2">
    <location>
        <begin position="689"/>
        <end position="701"/>
    </location>
</feature>
<dbReference type="CTD" id="100003699"/>
<accession>A0A6P7KJ66</accession>
<evidence type="ECO:0000259" key="3">
    <source>
        <dbReference type="Pfam" id="PF00752"/>
    </source>
</evidence>
<keyword evidence="5" id="KW-1185">Reference proteome</keyword>